<protein>
    <submittedName>
        <fullName evidence="2">HET-domain-containing protein</fullName>
    </submittedName>
</protein>
<dbReference type="STRING" id="1149755.A0A2J6S7H4"/>
<dbReference type="InterPro" id="IPR010730">
    <property type="entry name" value="HET"/>
</dbReference>
<keyword evidence="3" id="KW-1185">Reference proteome</keyword>
<dbReference type="Pfam" id="PF06985">
    <property type="entry name" value="HET"/>
    <property type="match status" value="1"/>
</dbReference>
<dbReference type="PANTHER" id="PTHR24148:SF73">
    <property type="entry name" value="HET DOMAIN PROTEIN (AFU_ORTHOLOGUE AFUA_8G01020)"/>
    <property type="match status" value="1"/>
</dbReference>
<accession>A0A2J6S7H4</accession>
<dbReference type="InterPro" id="IPR052895">
    <property type="entry name" value="HetReg/Transcr_Mod"/>
</dbReference>
<dbReference type="AlphaFoldDB" id="A0A2J6S7H4"/>
<proteinExistence type="predicted"/>
<dbReference type="Proteomes" id="UP000235786">
    <property type="component" value="Unassembled WGS sequence"/>
</dbReference>
<evidence type="ECO:0000313" key="3">
    <source>
        <dbReference type="Proteomes" id="UP000235786"/>
    </source>
</evidence>
<evidence type="ECO:0000313" key="2">
    <source>
        <dbReference type="EMBL" id="PMD46711.1"/>
    </source>
</evidence>
<name>A0A2J6S7H4_HYAVF</name>
<evidence type="ECO:0000259" key="1">
    <source>
        <dbReference type="Pfam" id="PF06985"/>
    </source>
</evidence>
<reference evidence="2 3" key="1">
    <citation type="submission" date="2016-04" db="EMBL/GenBank/DDBJ databases">
        <title>A degradative enzymes factory behind the ericoid mycorrhizal symbiosis.</title>
        <authorList>
            <consortium name="DOE Joint Genome Institute"/>
            <person name="Martino E."/>
            <person name="Morin E."/>
            <person name="Grelet G."/>
            <person name="Kuo A."/>
            <person name="Kohler A."/>
            <person name="Daghino S."/>
            <person name="Barry K."/>
            <person name="Choi C."/>
            <person name="Cichocki N."/>
            <person name="Clum A."/>
            <person name="Copeland A."/>
            <person name="Hainaut M."/>
            <person name="Haridas S."/>
            <person name="Labutti K."/>
            <person name="Lindquist E."/>
            <person name="Lipzen A."/>
            <person name="Khouja H.-R."/>
            <person name="Murat C."/>
            <person name="Ohm R."/>
            <person name="Olson A."/>
            <person name="Spatafora J."/>
            <person name="Veneault-Fourrey C."/>
            <person name="Henrissat B."/>
            <person name="Grigoriev I."/>
            <person name="Martin F."/>
            <person name="Perotto S."/>
        </authorList>
    </citation>
    <scope>NUCLEOTIDE SEQUENCE [LARGE SCALE GENOMIC DNA]</scope>
    <source>
        <strain evidence="2 3">F</strain>
    </source>
</reference>
<sequence length="200" mass="22942">MTTYQYQKLTEPDAIRLILLPPSEALDNPLNCTLLHTSLAKCHNDLVDKYTALSYVWGDPARSHLIRVDDEAMYITGSLNSALRHLRDTHKTRMIWADAICINQDDIDERNQQVKQMGLVYQQANHTMIYLGEGTSETRAFLERLQSKSTIDHFASLSINVNLAGDTLDVEVEEAARAWILSRPWFKRVWILQELVLSQD</sequence>
<dbReference type="EMBL" id="KZ613939">
    <property type="protein sequence ID" value="PMD46711.1"/>
    <property type="molecule type" value="Genomic_DNA"/>
</dbReference>
<feature type="non-terminal residue" evidence="2">
    <location>
        <position position="200"/>
    </location>
</feature>
<feature type="domain" description="Heterokaryon incompatibility" evidence="1">
    <location>
        <begin position="50"/>
        <end position="194"/>
    </location>
</feature>
<gene>
    <name evidence="2" type="ORF">L207DRAFT_417153</name>
</gene>
<dbReference type="PANTHER" id="PTHR24148">
    <property type="entry name" value="ANKYRIN REPEAT DOMAIN-CONTAINING PROTEIN 39 HOMOLOG-RELATED"/>
    <property type="match status" value="1"/>
</dbReference>
<organism evidence="2 3">
    <name type="scientific">Hyaloscypha variabilis (strain UAMH 11265 / GT02V1 / F)</name>
    <name type="common">Meliniomyces variabilis</name>
    <dbReference type="NCBI Taxonomy" id="1149755"/>
    <lineage>
        <taxon>Eukaryota</taxon>
        <taxon>Fungi</taxon>
        <taxon>Dikarya</taxon>
        <taxon>Ascomycota</taxon>
        <taxon>Pezizomycotina</taxon>
        <taxon>Leotiomycetes</taxon>
        <taxon>Helotiales</taxon>
        <taxon>Hyaloscyphaceae</taxon>
        <taxon>Hyaloscypha</taxon>
        <taxon>Hyaloscypha variabilis</taxon>
    </lineage>
</organism>
<dbReference type="OrthoDB" id="2157530at2759"/>